<evidence type="ECO:0008006" key="6">
    <source>
        <dbReference type="Google" id="ProtNLM"/>
    </source>
</evidence>
<dbReference type="OrthoDB" id="2985014at2759"/>
<keyword evidence="1" id="KW-0175">Coiled coil</keyword>
<protein>
    <recommendedName>
        <fullName evidence="6">BZIP domain-containing protein</fullName>
    </recommendedName>
</protein>
<dbReference type="PANTHER" id="PTHR37012:SF2">
    <property type="entry name" value="BZIP DOMAIN-CONTAINING PROTEIN-RELATED"/>
    <property type="match status" value="1"/>
</dbReference>
<dbReference type="Proteomes" id="UP000504638">
    <property type="component" value="Unplaced"/>
</dbReference>
<feature type="compositionally biased region" description="Low complexity" evidence="2">
    <location>
        <begin position="1"/>
        <end position="11"/>
    </location>
</feature>
<dbReference type="AlphaFoldDB" id="A0A6G1GHV0"/>
<dbReference type="GeneID" id="54414905"/>
<accession>A0A6G1GHV0</accession>
<feature type="region of interest" description="Disordered" evidence="2">
    <location>
        <begin position="274"/>
        <end position="324"/>
    </location>
</feature>
<feature type="region of interest" description="Disordered" evidence="2">
    <location>
        <begin position="1"/>
        <end position="22"/>
    </location>
</feature>
<evidence type="ECO:0000256" key="2">
    <source>
        <dbReference type="SAM" id="MobiDB-lite"/>
    </source>
</evidence>
<evidence type="ECO:0000313" key="4">
    <source>
        <dbReference type="Proteomes" id="UP000504638"/>
    </source>
</evidence>
<dbReference type="EMBL" id="ML975149">
    <property type="protein sequence ID" value="KAF1817471.1"/>
    <property type="molecule type" value="Genomic_DNA"/>
</dbReference>
<feature type="region of interest" description="Disordered" evidence="2">
    <location>
        <begin position="236"/>
        <end position="259"/>
    </location>
</feature>
<reference evidence="5" key="3">
    <citation type="submission" date="2025-04" db="UniProtKB">
        <authorList>
            <consortium name="RefSeq"/>
        </authorList>
    </citation>
    <scope>IDENTIFICATION</scope>
    <source>
        <strain evidence="5">CBS 781.70</strain>
    </source>
</reference>
<dbReference type="InterPro" id="IPR021833">
    <property type="entry name" value="DUF3425"/>
</dbReference>
<dbReference type="CDD" id="cd14688">
    <property type="entry name" value="bZIP_YAP"/>
    <property type="match status" value="1"/>
</dbReference>
<reference evidence="3 5" key="1">
    <citation type="submission" date="2020-01" db="EMBL/GenBank/DDBJ databases">
        <authorList>
            <consortium name="DOE Joint Genome Institute"/>
            <person name="Haridas S."/>
            <person name="Albert R."/>
            <person name="Binder M."/>
            <person name="Bloem J."/>
            <person name="Labutti K."/>
            <person name="Salamov A."/>
            <person name="Andreopoulos B."/>
            <person name="Baker S.E."/>
            <person name="Barry K."/>
            <person name="Bills G."/>
            <person name="Bluhm B.H."/>
            <person name="Cannon C."/>
            <person name="Castanera R."/>
            <person name="Culley D.E."/>
            <person name="Daum C."/>
            <person name="Ezra D."/>
            <person name="Gonzalez J.B."/>
            <person name="Henrissat B."/>
            <person name="Kuo A."/>
            <person name="Liang C."/>
            <person name="Lipzen A."/>
            <person name="Lutzoni F."/>
            <person name="Magnuson J."/>
            <person name="Mondo S."/>
            <person name="Nolan M."/>
            <person name="Ohm R."/>
            <person name="Pangilinan J."/>
            <person name="Park H.-J."/>
            <person name="Ramirez L."/>
            <person name="Alfaro M."/>
            <person name="Sun H."/>
            <person name="Tritt A."/>
            <person name="Yoshinaga Y."/>
            <person name="Zwiers L.-H."/>
            <person name="Turgeon B.G."/>
            <person name="Goodwin S.B."/>
            <person name="Spatafora J.W."/>
            <person name="Crous P.W."/>
            <person name="Grigoriev I.V."/>
        </authorList>
    </citation>
    <scope>NUCLEOTIDE SEQUENCE</scope>
    <source>
        <strain evidence="3 5">CBS 781.70</strain>
    </source>
</reference>
<organism evidence="3">
    <name type="scientific">Eremomyces bilateralis CBS 781.70</name>
    <dbReference type="NCBI Taxonomy" id="1392243"/>
    <lineage>
        <taxon>Eukaryota</taxon>
        <taxon>Fungi</taxon>
        <taxon>Dikarya</taxon>
        <taxon>Ascomycota</taxon>
        <taxon>Pezizomycotina</taxon>
        <taxon>Dothideomycetes</taxon>
        <taxon>Dothideomycetes incertae sedis</taxon>
        <taxon>Eremomycetales</taxon>
        <taxon>Eremomycetaceae</taxon>
        <taxon>Eremomyces</taxon>
    </lineage>
</organism>
<evidence type="ECO:0000256" key="1">
    <source>
        <dbReference type="SAM" id="Coils"/>
    </source>
</evidence>
<feature type="coiled-coil region" evidence="1">
    <location>
        <begin position="49"/>
        <end position="79"/>
    </location>
</feature>
<dbReference type="PANTHER" id="PTHR37012">
    <property type="entry name" value="B-ZIP TRANSCRIPTION FACTOR (EUROFUNG)-RELATED"/>
    <property type="match status" value="1"/>
</dbReference>
<feature type="compositionally biased region" description="Polar residues" evidence="2">
    <location>
        <begin position="243"/>
        <end position="258"/>
    </location>
</feature>
<name>A0A6G1GHV0_9PEZI</name>
<evidence type="ECO:0000313" key="3">
    <source>
        <dbReference type="EMBL" id="KAF1817471.1"/>
    </source>
</evidence>
<dbReference type="RefSeq" id="XP_033539102.1">
    <property type="nucleotide sequence ID" value="XM_033674335.1"/>
</dbReference>
<dbReference type="Pfam" id="PF11905">
    <property type="entry name" value="DUF3425"/>
    <property type="match status" value="1"/>
</dbReference>
<proteinExistence type="predicted"/>
<sequence>MAANRDASDAAAMERLANPNKRSRTIANLTEEQVQHKRQVDRKAQHAFRQRMKDSIISLEQENARLQEASSQRENELQQQITMLRERVRIMSQSLGNILDTTSTALGVTTSEDALTSRSEGSQNDGYGSEFRHEIESIRDRLEQNGIVAPSSGVQGLQMATSHPDEDTSRMTVTDSVVAGGAAFHLSAGIMHDERSHQEIQPRTNSMSMHVNACERAPVADPHSAGPHETLVGRGSWAFHPSPNASQSASDGHTSTTPVGHLLSLVRSSDSHLSLGGEFDGTMSEVPQNDPPVSLPTPSSTVTINRPDIPERRPESSPSPTIFTVTPPFTSPVCPLDDILLNFMNSRRAMIANGEPVQDVIGPQRPTLRKLLNPKTGDPTHALAGLIGEILSKYLTTKMAEKMTFFWVMSQTMRWLISRDKKDYLYMPPWLRPTAIQMTVPHAIWITNIPWPGVRDMLIEEPERYPYEVVGKYYTEHVTVNWGFDSLDAVEDANGDERIHSIFEKHLRNLKNWTVSPTFLEGFPAMASAIYGT</sequence>
<reference evidence="5" key="2">
    <citation type="submission" date="2020-04" db="EMBL/GenBank/DDBJ databases">
        <authorList>
            <consortium name="NCBI Genome Project"/>
        </authorList>
    </citation>
    <scope>NUCLEOTIDE SEQUENCE</scope>
    <source>
        <strain evidence="5">CBS 781.70</strain>
    </source>
</reference>
<evidence type="ECO:0000313" key="5">
    <source>
        <dbReference type="RefSeq" id="XP_033539102.1"/>
    </source>
</evidence>
<keyword evidence="4" id="KW-1185">Reference proteome</keyword>
<gene>
    <name evidence="3 5" type="ORF">P152DRAFT_20067</name>
</gene>